<evidence type="ECO:0000256" key="8">
    <source>
        <dbReference type="SAM" id="Phobius"/>
    </source>
</evidence>
<dbReference type="SUPFAM" id="SSF50182">
    <property type="entry name" value="Sm-like ribonucleoproteins"/>
    <property type="match status" value="1"/>
</dbReference>
<dbReference type="GO" id="GO:0008381">
    <property type="term" value="F:mechanosensitive monoatomic ion channel activity"/>
    <property type="evidence" value="ECO:0007669"/>
    <property type="project" value="InterPro"/>
</dbReference>
<evidence type="ECO:0000313" key="11">
    <source>
        <dbReference type="EMBL" id="MBB6694792.1"/>
    </source>
</evidence>
<keyword evidence="4 8" id="KW-0812">Transmembrane</keyword>
<dbReference type="Gene3D" id="1.10.287.1260">
    <property type="match status" value="1"/>
</dbReference>
<evidence type="ECO:0000256" key="3">
    <source>
        <dbReference type="ARBA" id="ARBA00022475"/>
    </source>
</evidence>
<feature type="transmembrane region" description="Helical" evidence="8">
    <location>
        <begin position="89"/>
        <end position="108"/>
    </location>
</feature>
<dbReference type="Proteomes" id="UP000553776">
    <property type="component" value="Unassembled WGS sequence"/>
</dbReference>
<feature type="transmembrane region" description="Helical" evidence="8">
    <location>
        <begin position="114"/>
        <end position="136"/>
    </location>
</feature>
<sequence>MPLAEEGLDEALEKNLNLWQQFVDDIWQSVSDTDMWLYVLKVALRILMILLFSRVAKIILYRVIDHLANPKASKRFKLRSRRVQTVGKLLKNAASYVLNFIVILLILGEFHIDLAPLLAGAGVIGLAIGFGAQSLVKDVITGFFIILEDHFSVGDVIETGKFRGTVEMIGLRATRIKSWTGEVFIIPNGSITDVTNFSVNNSLAVVDVSIAATEQLDYAMEIVRGVLAKFEDPNLVAMPELLGVQSMTGSDVVLRVTAVCRPNTQTALTRHLNAEIKKAFEAAGDPRYYKALERAGGVS</sequence>
<dbReference type="SUPFAM" id="SSF82689">
    <property type="entry name" value="Mechanosensitive channel protein MscS (YggB), C-terminal domain"/>
    <property type="match status" value="1"/>
</dbReference>
<evidence type="ECO:0000256" key="2">
    <source>
        <dbReference type="ARBA" id="ARBA00008017"/>
    </source>
</evidence>
<accession>A0A841U5B9</accession>
<comment type="similarity">
    <text evidence="2">Belongs to the MscS (TC 1.A.23) family.</text>
</comment>
<dbReference type="AlphaFoldDB" id="A0A841U5B9"/>
<proteinExistence type="inferred from homology"/>
<dbReference type="Gene3D" id="2.30.30.60">
    <property type="match status" value="1"/>
</dbReference>
<dbReference type="PANTHER" id="PTHR30460:SF0">
    <property type="entry name" value="MODERATE CONDUCTANCE MECHANOSENSITIVE CHANNEL YBIO"/>
    <property type="match status" value="1"/>
</dbReference>
<evidence type="ECO:0000256" key="7">
    <source>
        <dbReference type="ARBA" id="ARBA00059688"/>
    </source>
</evidence>
<evidence type="ECO:0000256" key="6">
    <source>
        <dbReference type="ARBA" id="ARBA00023136"/>
    </source>
</evidence>
<name>A0A841U5B9_9BACL</name>
<evidence type="ECO:0000256" key="1">
    <source>
        <dbReference type="ARBA" id="ARBA00004651"/>
    </source>
</evidence>
<evidence type="ECO:0000256" key="4">
    <source>
        <dbReference type="ARBA" id="ARBA00022692"/>
    </source>
</evidence>
<dbReference type="GO" id="GO:0005886">
    <property type="term" value="C:plasma membrane"/>
    <property type="evidence" value="ECO:0007669"/>
    <property type="project" value="UniProtKB-SubCell"/>
</dbReference>
<comment type="subcellular location">
    <subcellularLocation>
        <location evidence="1">Cell membrane</location>
        <topology evidence="1">Multi-pass membrane protein</topology>
    </subcellularLocation>
</comment>
<dbReference type="FunFam" id="1.10.287.1260:FF:000005">
    <property type="entry name" value="Mechanosensitive ion channel family protein"/>
    <property type="match status" value="1"/>
</dbReference>
<evidence type="ECO:0000259" key="10">
    <source>
        <dbReference type="Pfam" id="PF21088"/>
    </source>
</evidence>
<dbReference type="PANTHER" id="PTHR30460">
    <property type="entry name" value="MODERATE CONDUCTANCE MECHANOSENSITIVE CHANNEL YBIO"/>
    <property type="match status" value="1"/>
</dbReference>
<comment type="caution">
    <text evidence="11">The sequence shown here is derived from an EMBL/GenBank/DDBJ whole genome shotgun (WGS) entry which is preliminary data.</text>
</comment>
<protein>
    <submittedName>
        <fullName evidence="11">Mechanosensitive ion channel family protein</fullName>
    </submittedName>
</protein>
<dbReference type="SUPFAM" id="SSF82861">
    <property type="entry name" value="Mechanosensitive channel protein MscS (YggB), transmembrane region"/>
    <property type="match status" value="1"/>
</dbReference>
<dbReference type="InterPro" id="IPR023408">
    <property type="entry name" value="MscS_beta-dom_sf"/>
</dbReference>
<dbReference type="InterPro" id="IPR010920">
    <property type="entry name" value="LSM_dom_sf"/>
</dbReference>
<dbReference type="InterPro" id="IPR045276">
    <property type="entry name" value="YbiO_bact"/>
</dbReference>
<organism evidence="11 12">
    <name type="scientific">Cohnella xylanilytica</name>
    <dbReference type="NCBI Taxonomy" id="557555"/>
    <lineage>
        <taxon>Bacteria</taxon>
        <taxon>Bacillati</taxon>
        <taxon>Bacillota</taxon>
        <taxon>Bacilli</taxon>
        <taxon>Bacillales</taxon>
        <taxon>Paenibacillaceae</taxon>
        <taxon>Cohnella</taxon>
    </lineage>
</organism>
<gene>
    <name evidence="11" type="ORF">H7B90_25675</name>
</gene>
<dbReference type="EMBL" id="JACJVR010000103">
    <property type="protein sequence ID" value="MBB6694792.1"/>
    <property type="molecule type" value="Genomic_DNA"/>
</dbReference>
<dbReference type="Pfam" id="PF00924">
    <property type="entry name" value="MS_channel_2nd"/>
    <property type="match status" value="1"/>
</dbReference>
<evidence type="ECO:0000259" key="9">
    <source>
        <dbReference type="Pfam" id="PF00924"/>
    </source>
</evidence>
<comment type="function">
    <text evidence="7">May play a role in resistance to osmotic downshock.</text>
</comment>
<dbReference type="Gene3D" id="3.30.70.100">
    <property type="match status" value="1"/>
</dbReference>
<reference evidence="11 12" key="1">
    <citation type="submission" date="2020-08" db="EMBL/GenBank/DDBJ databases">
        <title>Cohnella phylogeny.</title>
        <authorList>
            <person name="Dunlap C."/>
        </authorList>
    </citation>
    <scope>NUCLEOTIDE SEQUENCE [LARGE SCALE GENOMIC DNA]</scope>
    <source>
        <strain evidence="11 12">DSM 25239</strain>
    </source>
</reference>
<keyword evidence="3" id="KW-1003">Cell membrane</keyword>
<evidence type="ECO:0000313" key="12">
    <source>
        <dbReference type="Proteomes" id="UP000553776"/>
    </source>
</evidence>
<dbReference type="InterPro" id="IPR006685">
    <property type="entry name" value="MscS_channel_2nd"/>
</dbReference>
<evidence type="ECO:0000256" key="5">
    <source>
        <dbReference type="ARBA" id="ARBA00022989"/>
    </source>
</evidence>
<keyword evidence="5 8" id="KW-1133">Transmembrane helix</keyword>
<keyword evidence="6 8" id="KW-0472">Membrane</keyword>
<dbReference type="FunFam" id="2.30.30.60:FF:000001">
    <property type="entry name" value="MscS Mechanosensitive ion channel"/>
    <property type="match status" value="1"/>
</dbReference>
<dbReference type="InterPro" id="IPR011066">
    <property type="entry name" value="MscS_channel_C_sf"/>
</dbReference>
<dbReference type="Pfam" id="PF21088">
    <property type="entry name" value="MS_channel_1st"/>
    <property type="match status" value="1"/>
</dbReference>
<keyword evidence="12" id="KW-1185">Reference proteome</keyword>
<feature type="domain" description="Mechanosensitive ion channel MscS" evidence="9">
    <location>
        <begin position="135"/>
        <end position="198"/>
    </location>
</feature>
<dbReference type="InterPro" id="IPR049142">
    <property type="entry name" value="MS_channel_1st"/>
</dbReference>
<dbReference type="InterPro" id="IPR011014">
    <property type="entry name" value="MscS_channel_TM-2"/>
</dbReference>
<feature type="domain" description="Mechanosensitive ion channel transmembrane helices 2/3" evidence="10">
    <location>
        <begin position="94"/>
        <end position="133"/>
    </location>
</feature>